<keyword evidence="6" id="KW-0808">Transferase</keyword>
<dbReference type="GO" id="GO:0005524">
    <property type="term" value="F:ATP binding"/>
    <property type="evidence" value="ECO:0007669"/>
    <property type="project" value="UniProtKB-KW"/>
</dbReference>
<dbReference type="OrthoDB" id="8693905at2759"/>
<dbReference type="GO" id="GO:0004674">
    <property type="term" value="F:protein serine/threonine kinase activity"/>
    <property type="evidence" value="ECO:0007669"/>
    <property type="project" value="UniProtKB-EC"/>
</dbReference>
<evidence type="ECO:0000259" key="5">
    <source>
        <dbReference type="PROSITE" id="PS50011"/>
    </source>
</evidence>
<dbReference type="SUPFAM" id="SSF56112">
    <property type="entry name" value="Protein kinase-like (PK-like)"/>
    <property type="match status" value="1"/>
</dbReference>
<organism evidence="6 7">
    <name type="scientific">Oxylabes madagascariensis</name>
    <name type="common">white-throated Oxylabes</name>
    <dbReference type="NCBI Taxonomy" id="98144"/>
    <lineage>
        <taxon>Eukaryota</taxon>
        <taxon>Metazoa</taxon>
        <taxon>Chordata</taxon>
        <taxon>Craniata</taxon>
        <taxon>Vertebrata</taxon>
        <taxon>Euteleostomi</taxon>
        <taxon>Archelosauria</taxon>
        <taxon>Archosauria</taxon>
        <taxon>Dinosauria</taxon>
        <taxon>Saurischia</taxon>
        <taxon>Theropoda</taxon>
        <taxon>Coelurosauria</taxon>
        <taxon>Aves</taxon>
        <taxon>Neognathae</taxon>
        <taxon>Neoaves</taxon>
        <taxon>Telluraves</taxon>
        <taxon>Australaves</taxon>
        <taxon>Passeriformes</taxon>
        <taxon>Sylvioidea</taxon>
        <taxon>Timaliidae</taxon>
        <taxon>Oxylabes</taxon>
    </lineage>
</organism>
<comment type="similarity">
    <text evidence="1">Belongs to the protein kinase superfamily. STE Ser/Thr protein kinase family. STE20 subfamily.</text>
</comment>
<proteinExistence type="inferred from homology"/>
<dbReference type="Gene3D" id="3.30.200.20">
    <property type="entry name" value="Phosphorylase Kinase, domain 1"/>
    <property type="match status" value="1"/>
</dbReference>
<dbReference type="EMBL" id="VYZR01067753">
    <property type="protein sequence ID" value="NXS00339.1"/>
    <property type="molecule type" value="Genomic_DNA"/>
</dbReference>
<dbReference type="Pfam" id="PF00069">
    <property type="entry name" value="Pkinase"/>
    <property type="match status" value="1"/>
</dbReference>
<dbReference type="AlphaFoldDB" id="A0A7L2QU07"/>
<feature type="non-terminal residue" evidence="6">
    <location>
        <position position="77"/>
    </location>
</feature>
<reference evidence="6 7" key="1">
    <citation type="submission" date="2019-09" db="EMBL/GenBank/DDBJ databases">
        <title>Bird 10,000 Genomes (B10K) Project - Family phase.</title>
        <authorList>
            <person name="Zhang G."/>
        </authorList>
    </citation>
    <scope>NUCLEOTIDE SEQUENCE [LARGE SCALE GENOMIC DNA]</scope>
    <source>
        <strain evidence="6">B10K-DU-002-81</strain>
    </source>
</reference>
<dbReference type="InterPro" id="IPR051931">
    <property type="entry name" value="PAK3-like"/>
</dbReference>
<protein>
    <recommendedName>
        <fullName evidence="2">non-specific serine/threonine protein kinase</fullName>
        <ecNumber evidence="2">2.7.11.1</ecNumber>
    </recommendedName>
</protein>
<keyword evidence="4" id="KW-0067">ATP-binding</keyword>
<dbReference type="PROSITE" id="PS50011">
    <property type="entry name" value="PROTEIN_KINASE_DOM"/>
    <property type="match status" value="1"/>
</dbReference>
<evidence type="ECO:0000256" key="2">
    <source>
        <dbReference type="ARBA" id="ARBA00012513"/>
    </source>
</evidence>
<dbReference type="EC" id="2.7.11.1" evidence="2"/>
<comment type="caution">
    <text evidence="6">The sequence shown here is derived from an EMBL/GenBank/DDBJ whole genome shotgun (WGS) entry which is preliminary data.</text>
</comment>
<name>A0A7L2QU07_9PASS</name>
<feature type="non-terminal residue" evidence="6">
    <location>
        <position position="1"/>
    </location>
</feature>
<feature type="domain" description="Protein kinase" evidence="5">
    <location>
        <begin position="1"/>
        <end position="77"/>
    </location>
</feature>
<dbReference type="PANTHER" id="PTHR45832">
    <property type="entry name" value="SERINE/THREONINE-PROTEIN KINASE SAMKA-RELATED-RELATED"/>
    <property type="match status" value="1"/>
</dbReference>
<evidence type="ECO:0000256" key="1">
    <source>
        <dbReference type="ARBA" id="ARBA00008874"/>
    </source>
</evidence>
<dbReference type="InterPro" id="IPR000719">
    <property type="entry name" value="Prot_kinase_dom"/>
</dbReference>
<keyword evidence="7" id="KW-1185">Reference proteome</keyword>
<keyword evidence="6" id="KW-0418">Kinase</keyword>
<dbReference type="PANTHER" id="PTHR45832:SF22">
    <property type="entry name" value="SERINE_THREONINE-PROTEIN KINASE SAMKA-RELATED"/>
    <property type="match status" value="1"/>
</dbReference>
<evidence type="ECO:0000313" key="7">
    <source>
        <dbReference type="Proteomes" id="UP000570288"/>
    </source>
</evidence>
<evidence type="ECO:0000256" key="4">
    <source>
        <dbReference type="ARBA" id="ARBA00022840"/>
    </source>
</evidence>
<accession>A0A7L2QU07</accession>
<keyword evidence="3" id="KW-0547">Nucleotide-binding</keyword>
<evidence type="ECO:0000256" key="3">
    <source>
        <dbReference type="ARBA" id="ARBA00022741"/>
    </source>
</evidence>
<sequence length="77" mass="9001">EVAIKKINLQQQNTKELLKEIQIMREKMNSNIVTYLDSYLDNKELLLIMDYIDGHSLMDVISQTAMSERQIAVVCRE</sequence>
<evidence type="ECO:0000313" key="6">
    <source>
        <dbReference type="EMBL" id="NXS00339.1"/>
    </source>
</evidence>
<dbReference type="InterPro" id="IPR011009">
    <property type="entry name" value="Kinase-like_dom_sf"/>
</dbReference>
<gene>
    <name evidence="6" type="primary">Pak3_2</name>
    <name evidence="6" type="ORF">OXYMAD_R00023</name>
</gene>
<dbReference type="Proteomes" id="UP000570288">
    <property type="component" value="Unassembled WGS sequence"/>
</dbReference>